<dbReference type="OrthoDB" id="1600564at2759"/>
<dbReference type="Proteomes" id="UP000054771">
    <property type="component" value="Unassembled WGS sequence"/>
</dbReference>
<evidence type="ECO:0000256" key="2">
    <source>
        <dbReference type="ARBA" id="ARBA00022833"/>
    </source>
</evidence>
<evidence type="ECO:0000256" key="1">
    <source>
        <dbReference type="ARBA" id="ARBA00004123"/>
    </source>
</evidence>
<evidence type="ECO:0000256" key="3">
    <source>
        <dbReference type="ARBA" id="ARBA00023015"/>
    </source>
</evidence>
<dbReference type="EMBL" id="CDMC01000005">
    <property type="protein sequence ID" value="CEL05550.1"/>
    <property type="molecule type" value="Genomic_DNA"/>
</dbReference>
<evidence type="ECO:0000313" key="8">
    <source>
        <dbReference type="Proteomes" id="UP000054771"/>
    </source>
</evidence>
<accession>A0A0U5G4S1</accession>
<sequence>MYLPSDLTVQQLRKEKPLLTKAIMAISCSSLEEKRSRADDLEKAISQASAENTESGLDLLLCALTYVTWGFYQFIKTEMHCLRLPQLTVSLANELCLEKPIKFRSDEWPDGVPFLDQRGFDPGLPMDSAQQSLEEERVILGCFTIISIYSFKLNQMSPMRWTPQLGGYLNDVEKARQCPTDEILAIQVWLQLLIQQASEQRNQWSQATTPGIAANFTEPFPSSLHFKTFRTKLQDIQASIPQNLREDKLVIAYLNEASINIYETIYAAYLESGHSSCRPLSPLHLLQCHLSSLEALDSWLNNFFAFPVSEYPDFNFGIWMQLMRCLTVLLRLSIPSDSGRDHQIVRKTANVVVMADRALESLHRASIYAKETSPEDLFGIFCNITRSFRIHAVSQLRNAEQERAVSDAGNQIQEFCDTPEGALEWSLIEKMLTTDDNLTWDRFMKKSSEPS</sequence>
<dbReference type="PANTHER" id="PTHR31845">
    <property type="entry name" value="FINGER DOMAIN PROTEIN, PUTATIVE-RELATED"/>
    <property type="match status" value="1"/>
</dbReference>
<keyword evidence="4" id="KW-0238">DNA-binding</keyword>
<name>A0A0U5G4S1_ASPCI</name>
<keyword evidence="5" id="KW-0804">Transcription</keyword>
<keyword evidence="3" id="KW-0805">Transcription regulation</keyword>
<keyword evidence="2" id="KW-0862">Zinc</keyword>
<dbReference type="OMA" id="ADECAGI"/>
<keyword evidence="8" id="KW-1185">Reference proteome</keyword>
<protein>
    <recommendedName>
        <fullName evidence="9">Zn(II)2Cys6 transcription factor</fullName>
    </recommendedName>
</protein>
<keyword evidence="6" id="KW-0539">Nucleus</keyword>
<organism evidence="7 8">
    <name type="scientific">Aspergillus calidoustus</name>
    <dbReference type="NCBI Taxonomy" id="454130"/>
    <lineage>
        <taxon>Eukaryota</taxon>
        <taxon>Fungi</taxon>
        <taxon>Dikarya</taxon>
        <taxon>Ascomycota</taxon>
        <taxon>Pezizomycotina</taxon>
        <taxon>Eurotiomycetes</taxon>
        <taxon>Eurotiomycetidae</taxon>
        <taxon>Eurotiales</taxon>
        <taxon>Aspergillaceae</taxon>
        <taxon>Aspergillus</taxon>
        <taxon>Aspergillus subgen. Nidulantes</taxon>
    </lineage>
</organism>
<dbReference type="GO" id="GO:0000981">
    <property type="term" value="F:DNA-binding transcription factor activity, RNA polymerase II-specific"/>
    <property type="evidence" value="ECO:0007669"/>
    <property type="project" value="TreeGrafter"/>
</dbReference>
<evidence type="ECO:0000256" key="6">
    <source>
        <dbReference type="ARBA" id="ARBA00023242"/>
    </source>
</evidence>
<evidence type="ECO:0008006" key="9">
    <source>
        <dbReference type="Google" id="ProtNLM"/>
    </source>
</evidence>
<dbReference type="GO" id="GO:0005634">
    <property type="term" value="C:nucleus"/>
    <property type="evidence" value="ECO:0007669"/>
    <property type="project" value="UniProtKB-SubCell"/>
</dbReference>
<dbReference type="GO" id="GO:0000976">
    <property type="term" value="F:transcription cis-regulatory region binding"/>
    <property type="evidence" value="ECO:0007669"/>
    <property type="project" value="TreeGrafter"/>
</dbReference>
<evidence type="ECO:0000313" key="7">
    <source>
        <dbReference type="EMBL" id="CEL05550.1"/>
    </source>
</evidence>
<evidence type="ECO:0000256" key="5">
    <source>
        <dbReference type="ARBA" id="ARBA00023163"/>
    </source>
</evidence>
<evidence type="ECO:0000256" key="4">
    <source>
        <dbReference type="ARBA" id="ARBA00023125"/>
    </source>
</evidence>
<gene>
    <name evidence="7" type="ORF">ASPCAL06668</name>
</gene>
<dbReference type="PANTHER" id="PTHR31845:SF18">
    <property type="entry name" value="ZN(II)2CYS6 TRANSCRIPTION FACTOR (EUROFUNG)"/>
    <property type="match status" value="1"/>
</dbReference>
<dbReference type="InterPro" id="IPR051089">
    <property type="entry name" value="prtT"/>
</dbReference>
<proteinExistence type="predicted"/>
<comment type="subcellular location">
    <subcellularLocation>
        <location evidence="1">Nucleus</location>
    </subcellularLocation>
</comment>
<reference evidence="8" key="1">
    <citation type="journal article" date="2016" name="Genome Announc.">
        <title>Draft genome sequences of fungus Aspergillus calidoustus.</title>
        <authorList>
            <person name="Horn F."/>
            <person name="Linde J."/>
            <person name="Mattern D.J."/>
            <person name="Walther G."/>
            <person name="Guthke R."/>
            <person name="Scherlach K."/>
            <person name="Martin K."/>
            <person name="Brakhage A.A."/>
            <person name="Petzke L."/>
            <person name="Valiante V."/>
        </authorList>
    </citation>
    <scope>NUCLEOTIDE SEQUENCE [LARGE SCALE GENOMIC DNA]</scope>
    <source>
        <strain evidence="8">SF006504</strain>
    </source>
</reference>
<dbReference type="STRING" id="454130.A0A0U5G4S1"/>
<dbReference type="AlphaFoldDB" id="A0A0U5G4S1"/>